<dbReference type="Pfam" id="PF13644">
    <property type="entry name" value="DKNYY"/>
    <property type="match status" value="1"/>
</dbReference>
<feature type="transmembrane region" description="Helical" evidence="1">
    <location>
        <begin position="27"/>
        <end position="48"/>
    </location>
</feature>
<organism evidence="2 3">
    <name type="scientific">Mucilaginibacter robiniae</name>
    <dbReference type="NCBI Taxonomy" id="2728022"/>
    <lineage>
        <taxon>Bacteria</taxon>
        <taxon>Pseudomonadati</taxon>
        <taxon>Bacteroidota</taxon>
        <taxon>Sphingobacteriia</taxon>
        <taxon>Sphingobacteriales</taxon>
        <taxon>Sphingobacteriaceae</taxon>
        <taxon>Mucilaginibacter</taxon>
    </lineage>
</organism>
<keyword evidence="1" id="KW-0812">Transmembrane</keyword>
<evidence type="ECO:0000313" key="3">
    <source>
        <dbReference type="Proteomes" id="UP000503278"/>
    </source>
</evidence>
<evidence type="ECO:0008006" key="4">
    <source>
        <dbReference type="Google" id="ProtNLM"/>
    </source>
</evidence>
<dbReference type="RefSeq" id="WP_169610817.1">
    <property type="nucleotide sequence ID" value="NZ_CP051682.1"/>
</dbReference>
<keyword evidence="1" id="KW-0472">Membrane</keyword>
<name>A0A7L5E425_9SPHI</name>
<sequence>MSKKVPQDANSKQLVRSKMNFRESAKIAFYALIVIFIAVIVVIIWKIYLDNEQQGLSNIGEAQDLPYSRYSRGNGKIYYLKVGSGYYDVDSADAGTFKAFNTVNDRGTMGKDARHVFFKTAIVPGLKPEEVIYMGNNFCKTKHGIFYGNTHLKTADSASFHYIRNYYAADGKHLYYKQNVVIGADANSLQAIIYDTEHGNPPDEYIRDRNHVYFRGICIKGAQPSAFTFLKVEDDAWDTQYAFDGVHYFNEEHEVLVDQDEAKTQLKLLSLDKGFGWYGIFYQGTEIYCYDTDRHELVFMGSRDNSTPFSKIDRGIFTDNRHLYFTFGKWNRSGGRMPQYIGHTTGLCVVKEANPHTFKAAGSFVTQNKIEGTLYRSGKLTYFHPSFHAQGNYSPGLMLMKADGTTEQLPTNDGLSKFIRDDSGTSIFSLQFYKNLLKADSVYDDY</sequence>
<keyword evidence="1" id="KW-1133">Transmembrane helix</keyword>
<dbReference type="InterPro" id="IPR027375">
    <property type="entry name" value="DKNYY"/>
</dbReference>
<reference evidence="2 3" key="1">
    <citation type="submission" date="2020-04" db="EMBL/GenBank/DDBJ databases">
        <title>Genome sequencing of novel species.</title>
        <authorList>
            <person name="Heo J."/>
            <person name="Kim S.-J."/>
            <person name="Kim J.-S."/>
            <person name="Hong S.-B."/>
            <person name="Kwon S.-W."/>
        </authorList>
    </citation>
    <scope>NUCLEOTIDE SEQUENCE [LARGE SCALE GENOMIC DNA]</scope>
    <source>
        <strain evidence="2 3">F39-2</strain>
    </source>
</reference>
<protein>
    <recommendedName>
        <fullName evidence="4">DKNYY family protein</fullName>
    </recommendedName>
</protein>
<dbReference type="AlphaFoldDB" id="A0A7L5E425"/>
<dbReference type="Proteomes" id="UP000503278">
    <property type="component" value="Chromosome"/>
</dbReference>
<evidence type="ECO:0000313" key="2">
    <source>
        <dbReference type="EMBL" id="QJD98080.1"/>
    </source>
</evidence>
<proteinExistence type="predicted"/>
<keyword evidence="3" id="KW-1185">Reference proteome</keyword>
<gene>
    <name evidence="2" type="ORF">HH214_20465</name>
</gene>
<dbReference type="EMBL" id="CP051682">
    <property type="protein sequence ID" value="QJD98080.1"/>
    <property type="molecule type" value="Genomic_DNA"/>
</dbReference>
<dbReference type="KEGG" id="mrob:HH214_20465"/>
<evidence type="ECO:0000256" key="1">
    <source>
        <dbReference type="SAM" id="Phobius"/>
    </source>
</evidence>
<accession>A0A7L5E425</accession>